<dbReference type="KEGG" id="psab:PSAB_16480"/>
<organism evidence="2 3">
    <name type="scientific">Paenibacillus sabinae T27</name>
    <dbReference type="NCBI Taxonomy" id="1268072"/>
    <lineage>
        <taxon>Bacteria</taxon>
        <taxon>Bacillati</taxon>
        <taxon>Bacillota</taxon>
        <taxon>Bacilli</taxon>
        <taxon>Bacillales</taxon>
        <taxon>Paenibacillaceae</taxon>
        <taxon>Paenibacillus</taxon>
    </lineage>
</organism>
<dbReference type="HOGENOM" id="CLU_2586443_0_0_9"/>
<protein>
    <submittedName>
        <fullName evidence="2">Uncharacterized protein</fullName>
    </submittedName>
</protein>
<dbReference type="EMBL" id="CP004078">
    <property type="protein sequence ID" value="AHV98203.1"/>
    <property type="molecule type" value="Genomic_DNA"/>
</dbReference>
<gene>
    <name evidence="2" type="ORF">PSAB_16480</name>
</gene>
<sequence length="80" mass="8841">MAGGLAERPKLRCWPGQRSGEDEAYVGRKGLVRWRKGPEREQAWPVAMAEGPKPRCWRSQQIGEGETPGGRGPSALSERP</sequence>
<dbReference type="STRING" id="1268072.PSAB_16480"/>
<dbReference type="Proteomes" id="UP000019772">
    <property type="component" value="Chromosome"/>
</dbReference>
<reference evidence="2 3" key="1">
    <citation type="journal article" date="2014" name="PLoS Genet.">
        <title>Comparative Genomic Analysis of N2-Fixing and Non-N2-Fixing Paenibacillus spp.: Organization, Evolution and Expression of the Nitrogen Fixation Genes.</title>
        <authorList>
            <person name="Xie J.B."/>
            <person name="Du Z."/>
            <person name="Bai L."/>
            <person name="Tian C."/>
            <person name="Zhang Y."/>
            <person name="Xie J.Y."/>
            <person name="Wang T."/>
            <person name="Liu X."/>
            <person name="Chen X."/>
            <person name="Cheng Q."/>
            <person name="Chen S."/>
            <person name="Li J."/>
        </authorList>
    </citation>
    <scope>NUCLEOTIDE SEQUENCE [LARGE SCALE GENOMIC DNA]</scope>
    <source>
        <strain evidence="2 3">T27</strain>
    </source>
</reference>
<name>X5A1F1_9BACL</name>
<proteinExistence type="predicted"/>
<evidence type="ECO:0000313" key="3">
    <source>
        <dbReference type="Proteomes" id="UP000019772"/>
    </source>
</evidence>
<accession>X5A1F1</accession>
<keyword evidence="3" id="KW-1185">Reference proteome</keyword>
<dbReference type="AlphaFoldDB" id="X5A1F1"/>
<feature type="region of interest" description="Disordered" evidence="1">
    <location>
        <begin position="49"/>
        <end position="80"/>
    </location>
</feature>
<evidence type="ECO:0000256" key="1">
    <source>
        <dbReference type="SAM" id="MobiDB-lite"/>
    </source>
</evidence>
<evidence type="ECO:0000313" key="2">
    <source>
        <dbReference type="EMBL" id="AHV98203.1"/>
    </source>
</evidence>